<organism evidence="1 2">
    <name type="scientific">Candidatus Syntrophocurvum alkaliphilum</name>
    <dbReference type="NCBI Taxonomy" id="2293317"/>
    <lineage>
        <taxon>Bacteria</taxon>
        <taxon>Bacillati</taxon>
        <taxon>Bacillota</taxon>
        <taxon>Clostridia</taxon>
        <taxon>Eubacteriales</taxon>
        <taxon>Syntrophomonadaceae</taxon>
        <taxon>Candidatus Syntrophocurvum</taxon>
    </lineage>
</organism>
<sequence>MEKEINLIFYNKGLRSYIEVDLCSECPRQDYKGCCGFYSPVFYPTDFAFLLENQPDIIDSIFSFEDITILDSSVTVNNKKDGDSYLCRFHTKEKGCILPQHLRESICRHFVCPGIDWQNNEKLQDWKEFFDKLSDYEIDLNNNIANILKQKGLSLRNPNTREEFFNELQKTYKEEIKSPPKFLTSFPESYHAKLNIKIKYKEEWPL</sequence>
<reference evidence="2" key="1">
    <citation type="journal article" date="2019" name="Microbiology">
        <title>Complete Genome Sequence of an Uncultured Bacterium of the Candidate Phylum Bipolaricaulota.</title>
        <authorList>
            <person name="Kadnikov V.V."/>
            <person name="Mardanov A.V."/>
            <person name="Beletsky A.V."/>
            <person name="Frank Y.A."/>
            <person name="Karnachuk O.V."/>
            <person name="Ravin N.V."/>
        </authorList>
    </citation>
    <scope>NUCLEOTIDE SEQUENCE [LARGE SCALE GENOMIC DNA]</scope>
</reference>
<dbReference type="OrthoDB" id="2876964at2"/>
<name>A0A6I6DBB0_9FIRM</name>
<evidence type="ECO:0000313" key="2">
    <source>
        <dbReference type="Proteomes" id="UP000426444"/>
    </source>
</evidence>
<evidence type="ECO:0000313" key="1">
    <source>
        <dbReference type="EMBL" id="QGU00029.1"/>
    </source>
</evidence>
<dbReference type="EMBL" id="CP046457">
    <property type="protein sequence ID" value="QGU00029.1"/>
    <property type="molecule type" value="Genomic_DNA"/>
</dbReference>
<accession>A0A6I6DBB0</accession>
<dbReference type="AlphaFoldDB" id="A0A6I6DBB0"/>
<evidence type="ECO:0008006" key="3">
    <source>
        <dbReference type="Google" id="ProtNLM"/>
    </source>
</evidence>
<keyword evidence="2" id="KW-1185">Reference proteome</keyword>
<proteinExistence type="predicted"/>
<gene>
    <name evidence="1" type="ORF">SYNTR_1435</name>
</gene>
<dbReference type="KEGG" id="salq:SYNTR_1435"/>
<dbReference type="RefSeq" id="WP_156203859.1">
    <property type="nucleotide sequence ID" value="NZ_CP046457.1"/>
</dbReference>
<dbReference type="Proteomes" id="UP000426444">
    <property type="component" value="Chromosome"/>
</dbReference>
<protein>
    <recommendedName>
        <fullName evidence="3">Zinc/iron-chelating domain-containing protein</fullName>
    </recommendedName>
</protein>